<evidence type="ECO:0000313" key="2">
    <source>
        <dbReference type="Proteomes" id="UP001060215"/>
    </source>
</evidence>
<name>A0ACC0FPL1_9ERIC</name>
<comment type="caution">
    <text evidence="1">The sequence shown here is derived from an EMBL/GenBank/DDBJ whole genome shotgun (WGS) entry which is preliminary data.</text>
</comment>
<keyword evidence="2" id="KW-1185">Reference proteome</keyword>
<evidence type="ECO:0000313" key="1">
    <source>
        <dbReference type="EMBL" id="KAI7990630.1"/>
    </source>
</evidence>
<proteinExistence type="predicted"/>
<organism evidence="1 2">
    <name type="scientific">Camellia lanceoleosa</name>
    <dbReference type="NCBI Taxonomy" id="1840588"/>
    <lineage>
        <taxon>Eukaryota</taxon>
        <taxon>Viridiplantae</taxon>
        <taxon>Streptophyta</taxon>
        <taxon>Embryophyta</taxon>
        <taxon>Tracheophyta</taxon>
        <taxon>Spermatophyta</taxon>
        <taxon>Magnoliopsida</taxon>
        <taxon>eudicotyledons</taxon>
        <taxon>Gunneridae</taxon>
        <taxon>Pentapetalae</taxon>
        <taxon>asterids</taxon>
        <taxon>Ericales</taxon>
        <taxon>Theaceae</taxon>
        <taxon>Camellia</taxon>
    </lineage>
</organism>
<protein>
    <submittedName>
        <fullName evidence="1">Disease resistance protein TAO1</fullName>
    </submittedName>
</protein>
<sequence>MAEAILFNLAREILSKLGSPLIQQFGLTWAVKKDLRMLENKISTLRNVLLDAQHRQITNLAVKDWLRRLKLVFYDADDLLDEVATEALTRQVETHKSMMKRELRTIVVPRKIEPDFAVSIEAEFSSFSRLRVLNCKCTDAKLDDDTEQPFYSTEHVHLKPIGNLKHLRYLSFRGSKVHPKSLCKLLNLQYLDLYGSGLHELPEDFGKLINLRFLSLSSRLTCLPEKGIGGLTSLRTLQLYDNPELTSLSEGIQHLTCLRQLFIRKCPKLASLPIGFKHLTSLEYLSIKWCDTLKFSEDNDLLGMTSIKELVLTDLPELVCLPLGLQHVASSLNSLKVENCPKLASLPTGFRHLTSLKNLSIKKCDTLKFLDNDLQGMRSLKKLVLSDLRELVSLPMGLQDAATSLHSLILRNCDKLKTLSESVLPNLKSLQVIEIEKCYSLFFLPQEMQPLTMLHSLKISECKVLIRRYFERDFFMIAHVPEIYIDGAKVKPSHYNISKQGKQLFLQGQSWGEVLKVKEEHDFLGFSNVDTKFWT</sequence>
<reference evidence="1 2" key="1">
    <citation type="journal article" date="2022" name="Plant J.">
        <title>Chromosome-level genome of Camellia lanceoleosa provides a valuable resource for understanding genome evolution and self-incompatibility.</title>
        <authorList>
            <person name="Gong W."/>
            <person name="Xiao S."/>
            <person name="Wang L."/>
            <person name="Liao Z."/>
            <person name="Chang Y."/>
            <person name="Mo W."/>
            <person name="Hu G."/>
            <person name="Li W."/>
            <person name="Zhao G."/>
            <person name="Zhu H."/>
            <person name="Hu X."/>
            <person name="Ji K."/>
            <person name="Xiang X."/>
            <person name="Song Q."/>
            <person name="Yuan D."/>
            <person name="Jin S."/>
            <person name="Zhang L."/>
        </authorList>
    </citation>
    <scope>NUCLEOTIDE SEQUENCE [LARGE SCALE GENOMIC DNA]</scope>
    <source>
        <strain evidence="1">SQ_2022a</strain>
    </source>
</reference>
<dbReference type="Proteomes" id="UP001060215">
    <property type="component" value="Chromosome 13"/>
</dbReference>
<accession>A0ACC0FPL1</accession>
<dbReference type="EMBL" id="CM045770">
    <property type="protein sequence ID" value="KAI7990630.1"/>
    <property type="molecule type" value="Genomic_DNA"/>
</dbReference>
<gene>
    <name evidence="1" type="ORF">LOK49_LG12G02609</name>
</gene>